<name>A0A3B4AEG7_9GOBI</name>
<dbReference type="InterPro" id="IPR017452">
    <property type="entry name" value="GPCR_Rhodpsn_7TM"/>
</dbReference>
<keyword evidence="9" id="KW-1185">Reference proteome</keyword>
<keyword evidence="2 6" id="KW-0812">Transmembrane</keyword>
<dbReference type="PANTHER" id="PTHR47392">
    <property type="entry name" value="G-PROTEIN COUPLED RECEPTOR 82-RELATED"/>
    <property type="match status" value="1"/>
</dbReference>
<dbReference type="GO" id="GO:0016020">
    <property type="term" value="C:membrane"/>
    <property type="evidence" value="ECO:0007669"/>
    <property type="project" value="UniProtKB-SubCell"/>
</dbReference>
<organism evidence="8 9">
    <name type="scientific">Periophthalmus magnuspinnatus</name>
    <dbReference type="NCBI Taxonomy" id="409849"/>
    <lineage>
        <taxon>Eukaryota</taxon>
        <taxon>Metazoa</taxon>
        <taxon>Chordata</taxon>
        <taxon>Craniata</taxon>
        <taxon>Vertebrata</taxon>
        <taxon>Euteleostomi</taxon>
        <taxon>Actinopterygii</taxon>
        <taxon>Neopterygii</taxon>
        <taxon>Teleostei</taxon>
        <taxon>Neoteleostei</taxon>
        <taxon>Acanthomorphata</taxon>
        <taxon>Gobiaria</taxon>
        <taxon>Gobiiformes</taxon>
        <taxon>Gobioidei</taxon>
        <taxon>Gobiidae</taxon>
        <taxon>Oxudercinae</taxon>
        <taxon>Periophthalmus</taxon>
    </lineage>
</organism>
<keyword evidence="4 6" id="KW-0472">Membrane</keyword>
<dbReference type="InterPro" id="IPR000276">
    <property type="entry name" value="GPCR_Rhodpsn"/>
</dbReference>
<dbReference type="Gene3D" id="1.20.1070.10">
    <property type="entry name" value="Rhodopsin 7-helix transmembrane proteins"/>
    <property type="match status" value="1"/>
</dbReference>
<accession>A0A3B4AEG7</accession>
<evidence type="ECO:0000256" key="5">
    <source>
        <dbReference type="SAM" id="MobiDB-lite"/>
    </source>
</evidence>
<dbReference type="SUPFAM" id="SSF81321">
    <property type="entry name" value="Family A G protein-coupled receptor-like"/>
    <property type="match status" value="1"/>
</dbReference>
<dbReference type="PANTHER" id="PTHR47392:SF1">
    <property type="entry name" value="G-PROTEIN COUPLED RECEPTOR 82-RELATED"/>
    <property type="match status" value="1"/>
</dbReference>
<feature type="transmembrane region" description="Helical" evidence="6">
    <location>
        <begin position="263"/>
        <end position="284"/>
    </location>
</feature>
<dbReference type="Proteomes" id="UP000261520">
    <property type="component" value="Unplaced"/>
</dbReference>
<feature type="transmembrane region" description="Helical" evidence="6">
    <location>
        <begin position="109"/>
        <end position="131"/>
    </location>
</feature>
<dbReference type="Pfam" id="PF00001">
    <property type="entry name" value="7tm_1"/>
    <property type="match status" value="1"/>
</dbReference>
<dbReference type="GO" id="GO:0004930">
    <property type="term" value="F:G protein-coupled receptor activity"/>
    <property type="evidence" value="ECO:0007669"/>
    <property type="project" value="InterPro"/>
</dbReference>
<evidence type="ECO:0000256" key="6">
    <source>
        <dbReference type="SAM" id="Phobius"/>
    </source>
</evidence>
<evidence type="ECO:0000256" key="3">
    <source>
        <dbReference type="ARBA" id="ARBA00022989"/>
    </source>
</evidence>
<feature type="transmembrane region" description="Helical" evidence="6">
    <location>
        <begin position="28"/>
        <end position="52"/>
    </location>
</feature>
<evidence type="ECO:0000256" key="1">
    <source>
        <dbReference type="ARBA" id="ARBA00004370"/>
    </source>
</evidence>
<keyword evidence="3 6" id="KW-1133">Transmembrane helix</keyword>
<dbReference type="PROSITE" id="PS50262">
    <property type="entry name" value="G_PROTEIN_RECEP_F1_2"/>
    <property type="match status" value="1"/>
</dbReference>
<reference evidence="8" key="1">
    <citation type="submission" date="2025-08" db="UniProtKB">
        <authorList>
            <consortium name="Ensembl"/>
        </authorList>
    </citation>
    <scope>IDENTIFICATION</scope>
</reference>
<feature type="transmembrane region" description="Helical" evidence="6">
    <location>
        <begin position="64"/>
        <end position="89"/>
    </location>
</feature>
<evidence type="ECO:0000259" key="7">
    <source>
        <dbReference type="PROSITE" id="PS50262"/>
    </source>
</evidence>
<comment type="subcellular location">
    <subcellularLocation>
        <location evidence="1">Membrane</location>
    </subcellularLocation>
</comment>
<dbReference type="AlphaFoldDB" id="A0A3B4AEG7"/>
<sequence>MDYKTSPPVHSLHPPSSVSLCPTHATLIFLPLAYTFLFLTALPGNMLSLWVFHRRISAVSPINVYLSHLSASNLILSLTAPFLGAYYGWGAAWTFRGFLCQVVLHAATPVLHINIYIGLMILTWVAFSRFVSLMQHTHASRPSACVALMPTGLTSCLKKVSFARGVCAAVWLINIAAIVPVTVFYGVKEAISANGTTSEGGKCYNPTVEVGGSTSAACNLSAIAIFYVCYVLVLVSYMTVVRHIRRSRRSAHVATSQSLLGRVLRNIVVIQIVLSVCLLPHHIFKPIFISLASKQAELTPRHDIGCHPLSGLVEVKNSLLFLAALRGSTDPVMYFFLDKRFRQQTLKLFGKEKSVRDVGVAMEQDEDKKTMKKTTKKKKKTNKTAMKKMTKKMKMTTTKRRR</sequence>
<protein>
    <recommendedName>
        <fullName evidence="7">G-protein coupled receptors family 1 profile domain-containing protein</fullName>
    </recommendedName>
</protein>
<dbReference type="Ensembl" id="ENSPMGT00000016483.1">
    <property type="protein sequence ID" value="ENSPMGP00000015458.1"/>
    <property type="gene ID" value="ENSPMGG00000012670.1"/>
</dbReference>
<evidence type="ECO:0000313" key="8">
    <source>
        <dbReference type="Ensembl" id="ENSPMGP00000015458.1"/>
    </source>
</evidence>
<dbReference type="PRINTS" id="PR00237">
    <property type="entry name" value="GPCRRHODOPSN"/>
</dbReference>
<evidence type="ECO:0000256" key="2">
    <source>
        <dbReference type="ARBA" id="ARBA00022692"/>
    </source>
</evidence>
<dbReference type="InterPro" id="IPR042804">
    <property type="entry name" value="GPR82"/>
</dbReference>
<reference evidence="8" key="2">
    <citation type="submission" date="2025-09" db="UniProtKB">
        <authorList>
            <consortium name="Ensembl"/>
        </authorList>
    </citation>
    <scope>IDENTIFICATION</scope>
</reference>
<feature type="transmembrane region" description="Helical" evidence="6">
    <location>
        <begin position="220"/>
        <end position="242"/>
    </location>
</feature>
<proteinExistence type="predicted"/>
<feature type="transmembrane region" description="Helical" evidence="6">
    <location>
        <begin position="166"/>
        <end position="187"/>
    </location>
</feature>
<feature type="domain" description="G-protein coupled receptors family 1 profile" evidence="7">
    <location>
        <begin position="44"/>
        <end position="334"/>
    </location>
</feature>
<dbReference type="STRING" id="409849.ENSPMGP00000015458"/>
<evidence type="ECO:0000256" key="4">
    <source>
        <dbReference type="ARBA" id="ARBA00023136"/>
    </source>
</evidence>
<feature type="compositionally biased region" description="Basic residues" evidence="5">
    <location>
        <begin position="370"/>
        <end position="402"/>
    </location>
</feature>
<evidence type="ECO:0000313" key="9">
    <source>
        <dbReference type="Proteomes" id="UP000261520"/>
    </source>
</evidence>
<feature type="region of interest" description="Disordered" evidence="5">
    <location>
        <begin position="363"/>
        <end position="402"/>
    </location>
</feature>